<feature type="transmembrane region" description="Helical" evidence="1">
    <location>
        <begin position="12"/>
        <end position="37"/>
    </location>
</feature>
<dbReference type="AlphaFoldDB" id="A0A9D1FXP8"/>
<dbReference type="EMBL" id="DVJN01000012">
    <property type="protein sequence ID" value="HIS91491.1"/>
    <property type="molecule type" value="Genomic_DNA"/>
</dbReference>
<sequence length="84" mass="9470">MAREKTGKSVSVWNWIGTLLLAAIPVVNIITMIVLIVRARTRTRRNFAIAALALEVFFLLLFAAALVFFGEEIITWLQTVRIPL</sequence>
<dbReference type="Proteomes" id="UP000824140">
    <property type="component" value="Unassembled WGS sequence"/>
</dbReference>
<keyword evidence="1" id="KW-0472">Membrane</keyword>
<name>A0A9D1FXP8_9FIRM</name>
<accession>A0A9D1FXP8</accession>
<keyword evidence="1" id="KW-0812">Transmembrane</keyword>
<evidence type="ECO:0000313" key="3">
    <source>
        <dbReference type="Proteomes" id="UP000824140"/>
    </source>
</evidence>
<reference evidence="2" key="2">
    <citation type="journal article" date="2021" name="PeerJ">
        <title>Extensive microbial diversity within the chicken gut microbiome revealed by metagenomics and culture.</title>
        <authorList>
            <person name="Gilroy R."/>
            <person name="Ravi A."/>
            <person name="Getino M."/>
            <person name="Pursley I."/>
            <person name="Horton D.L."/>
            <person name="Alikhan N.F."/>
            <person name="Baker D."/>
            <person name="Gharbi K."/>
            <person name="Hall N."/>
            <person name="Watson M."/>
            <person name="Adriaenssens E.M."/>
            <person name="Foster-Nyarko E."/>
            <person name="Jarju S."/>
            <person name="Secka A."/>
            <person name="Antonio M."/>
            <person name="Oren A."/>
            <person name="Chaudhuri R.R."/>
            <person name="La Ragione R."/>
            <person name="Hildebrand F."/>
            <person name="Pallen M.J."/>
        </authorList>
    </citation>
    <scope>NUCLEOTIDE SEQUENCE</scope>
    <source>
        <strain evidence="2">13766</strain>
    </source>
</reference>
<comment type="caution">
    <text evidence="2">The sequence shown here is derived from an EMBL/GenBank/DDBJ whole genome shotgun (WGS) entry which is preliminary data.</text>
</comment>
<evidence type="ECO:0000256" key="1">
    <source>
        <dbReference type="SAM" id="Phobius"/>
    </source>
</evidence>
<proteinExistence type="predicted"/>
<organism evidence="2 3">
    <name type="scientific">Candidatus Alectryocaccomicrobium excrementavium</name>
    <dbReference type="NCBI Taxonomy" id="2840668"/>
    <lineage>
        <taxon>Bacteria</taxon>
        <taxon>Bacillati</taxon>
        <taxon>Bacillota</taxon>
        <taxon>Clostridia</taxon>
        <taxon>Candidatus Alectryocaccomicrobium</taxon>
    </lineage>
</organism>
<keyword evidence="1" id="KW-1133">Transmembrane helix</keyword>
<feature type="transmembrane region" description="Helical" evidence="1">
    <location>
        <begin position="49"/>
        <end position="69"/>
    </location>
</feature>
<reference evidence="2" key="1">
    <citation type="submission" date="2020-10" db="EMBL/GenBank/DDBJ databases">
        <authorList>
            <person name="Gilroy R."/>
        </authorList>
    </citation>
    <scope>NUCLEOTIDE SEQUENCE</scope>
    <source>
        <strain evidence="2">13766</strain>
    </source>
</reference>
<gene>
    <name evidence="2" type="ORF">IAA84_00560</name>
</gene>
<evidence type="ECO:0000313" key="2">
    <source>
        <dbReference type="EMBL" id="HIS91491.1"/>
    </source>
</evidence>
<protein>
    <submittedName>
        <fullName evidence="2">Uncharacterized protein</fullName>
    </submittedName>
</protein>